<proteinExistence type="inferred from homology"/>
<dbReference type="STRING" id="103372.F4WTT0"/>
<sequence>MLNIVRYHTKVLGAYNVTRRILSRQYLFTNTRAGVERCNNISLKYCSKFSLQKKPLKQVNVIIRNYASKPSGKHEKIVGSWLLTCGGMVFIAVALGGITRLTESGLSMVTWKLLGEKMPFNEAQWLSEFERYKQFPEYKIINHSMTLEEFKRIWWMEYLHRMWGRLIGAVFIIPATYFWYKGMLKHGMKTRVVALGSLIGLQGLMGWYMVKSGLEDRFIEPSDIPRVSQYRLAAHLGLALLLYTGFLYNALDHLIPAQKITANFSDPTVANTLKALKRFKGLIHSTKGLIFITALSGAFVAGMDAGLIYNTFPKMANKWIPDDILAISPVLRNFTENPATVQFDHRILGITSIALITCLGILSRKHKLPNRGKKAVVAVLCAAYLQVLLGISTLLYHVPVTLAASHQSGSLILLSTIIWLCHELRYLGKFAK</sequence>
<evidence type="ECO:0000256" key="6">
    <source>
        <dbReference type="ARBA" id="ARBA00023002"/>
    </source>
</evidence>
<evidence type="ECO:0000256" key="4">
    <source>
        <dbReference type="ARBA" id="ARBA00022723"/>
    </source>
</evidence>
<dbReference type="OrthoDB" id="1726137at2759"/>
<protein>
    <submittedName>
        <fullName evidence="13">Cytochrome c oxidase assembly protein COX15-like protein</fullName>
    </submittedName>
</protein>
<dbReference type="PANTHER" id="PTHR23289">
    <property type="entry name" value="CYTOCHROME C OXIDASE ASSEMBLY PROTEIN COX15"/>
    <property type="match status" value="1"/>
</dbReference>
<dbReference type="GO" id="GO:0005743">
    <property type="term" value="C:mitochondrial inner membrane"/>
    <property type="evidence" value="ECO:0007669"/>
    <property type="project" value="TreeGrafter"/>
</dbReference>
<dbReference type="InParanoid" id="F4WTT0"/>
<dbReference type="FunCoup" id="F4WTT0">
    <property type="interactions" value="1225"/>
</dbReference>
<comment type="pathway">
    <text evidence="10">Porphyrin-containing compound metabolism; heme A biosynthesis; heme A from heme O: step 1/1.</text>
</comment>
<organism evidence="14">
    <name type="scientific">Acromyrmex echinatior</name>
    <name type="common">Panamanian leafcutter ant</name>
    <name type="synonym">Acromyrmex octospinosus echinatior</name>
    <dbReference type="NCBI Taxonomy" id="103372"/>
    <lineage>
        <taxon>Eukaryota</taxon>
        <taxon>Metazoa</taxon>
        <taxon>Ecdysozoa</taxon>
        <taxon>Arthropoda</taxon>
        <taxon>Hexapoda</taxon>
        <taxon>Insecta</taxon>
        <taxon>Pterygota</taxon>
        <taxon>Neoptera</taxon>
        <taxon>Endopterygota</taxon>
        <taxon>Hymenoptera</taxon>
        <taxon>Apocrita</taxon>
        <taxon>Aculeata</taxon>
        <taxon>Formicoidea</taxon>
        <taxon>Formicidae</taxon>
        <taxon>Myrmicinae</taxon>
        <taxon>Acromyrmex</taxon>
    </lineage>
</organism>
<feature type="transmembrane region" description="Helical" evidence="12">
    <location>
        <begin position="288"/>
        <end position="309"/>
    </location>
</feature>
<feature type="transmembrane region" description="Helical" evidence="12">
    <location>
        <begin position="78"/>
        <end position="98"/>
    </location>
</feature>
<gene>
    <name evidence="13" type="ORF">G5I_09281</name>
</gene>
<feature type="transmembrane region" description="Helical" evidence="12">
    <location>
        <begin position="192"/>
        <end position="210"/>
    </location>
</feature>
<dbReference type="GO" id="GO:0016653">
    <property type="term" value="F:oxidoreductase activity, acting on NAD(P)H, heme protein as acceptor"/>
    <property type="evidence" value="ECO:0007669"/>
    <property type="project" value="TreeGrafter"/>
</dbReference>
<dbReference type="InterPro" id="IPR023754">
    <property type="entry name" value="HemeA_Synthase_type2"/>
</dbReference>
<name>F4WTT0_ACREC</name>
<dbReference type="PANTHER" id="PTHR23289:SF2">
    <property type="entry name" value="CYTOCHROME C OXIDASE ASSEMBLY PROTEIN COX15 HOMOLOG"/>
    <property type="match status" value="1"/>
</dbReference>
<dbReference type="OMA" id="AFVCYSW"/>
<keyword evidence="8" id="KW-0350">Heme biosynthesis</keyword>
<dbReference type="GO" id="GO:0120547">
    <property type="term" value="F:heme A synthase activity"/>
    <property type="evidence" value="ECO:0007669"/>
    <property type="project" value="UniProtKB-EC"/>
</dbReference>
<evidence type="ECO:0000256" key="8">
    <source>
        <dbReference type="ARBA" id="ARBA00023133"/>
    </source>
</evidence>
<dbReference type="Proteomes" id="UP000007755">
    <property type="component" value="Unassembled WGS sequence"/>
</dbReference>
<dbReference type="InterPro" id="IPR003780">
    <property type="entry name" value="COX15/CtaA_fam"/>
</dbReference>
<feature type="transmembrane region" description="Helical" evidence="12">
    <location>
        <begin position="230"/>
        <end position="251"/>
    </location>
</feature>
<evidence type="ECO:0000256" key="1">
    <source>
        <dbReference type="ARBA" id="ARBA00001970"/>
    </source>
</evidence>
<evidence type="ECO:0000256" key="10">
    <source>
        <dbReference type="ARBA" id="ARBA00044501"/>
    </source>
</evidence>
<feature type="transmembrane region" description="Helical" evidence="12">
    <location>
        <begin position="375"/>
        <end position="396"/>
    </location>
</feature>
<dbReference type="AlphaFoldDB" id="F4WTT0"/>
<dbReference type="KEGG" id="aec:105149121"/>
<evidence type="ECO:0000256" key="11">
    <source>
        <dbReference type="ARBA" id="ARBA00048044"/>
    </source>
</evidence>
<reference evidence="13" key="1">
    <citation type="submission" date="2011-02" db="EMBL/GenBank/DDBJ databases">
        <title>The genome of the leaf-cutting ant Acromyrmex echinatior suggests key adaptations to social evolution and fungus farming.</title>
        <authorList>
            <person name="Nygaard S."/>
            <person name="Zhang G."/>
        </authorList>
    </citation>
    <scope>NUCLEOTIDE SEQUENCE</scope>
</reference>
<evidence type="ECO:0000313" key="13">
    <source>
        <dbReference type="EMBL" id="EGI62395.1"/>
    </source>
</evidence>
<keyword evidence="4" id="KW-0479">Metal-binding</keyword>
<dbReference type="GO" id="GO:0046872">
    <property type="term" value="F:metal ion binding"/>
    <property type="evidence" value="ECO:0007669"/>
    <property type="project" value="UniProtKB-KW"/>
</dbReference>
<comment type="catalytic activity">
    <reaction evidence="11">
        <text>Fe(II)-heme o + 2 A + H2O = Fe(II)-heme a + 2 AH2</text>
        <dbReference type="Rhea" id="RHEA:63388"/>
        <dbReference type="ChEBI" id="CHEBI:13193"/>
        <dbReference type="ChEBI" id="CHEBI:15377"/>
        <dbReference type="ChEBI" id="CHEBI:17499"/>
        <dbReference type="ChEBI" id="CHEBI:60530"/>
        <dbReference type="ChEBI" id="CHEBI:61715"/>
        <dbReference type="EC" id="1.17.99.9"/>
    </reaction>
    <physiologicalReaction direction="left-to-right" evidence="11">
        <dbReference type="Rhea" id="RHEA:63389"/>
    </physiologicalReaction>
</comment>
<feature type="transmembrane region" description="Helical" evidence="12">
    <location>
        <begin position="347"/>
        <end position="363"/>
    </location>
</feature>
<keyword evidence="9 12" id="KW-0472">Membrane</keyword>
<comment type="cofactor">
    <cofactor evidence="1">
        <name>heme b</name>
        <dbReference type="ChEBI" id="CHEBI:60344"/>
    </cofactor>
</comment>
<evidence type="ECO:0000256" key="2">
    <source>
        <dbReference type="ARBA" id="ARBA00004141"/>
    </source>
</evidence>
<accession>F4WTT0</accession>
<dbReference type="eggNOG" id="KOG2725">
    <property type="taxonomic scope" value="Eukaryota"/>
</dbReference>
<evidence type="ECO:0000256" key="5">
    <source>
        <dbReference type="ARBA" id="ARBA00022989"/>
    </source>
</evidence>
<feature type="transmembrane region" description="Helical" evidence="12">
    <location>
        <begin position="162"/>
        <end position="180"/>
    </location>
</feature>
<feature type="transmembrane region" description="Helical" evidence="12">
    <location>
        <begin position="408"/>
        <end position="427"/>
    </location>
</feature>
<dbReference type="Pfam" id="PF02628">
    <property type="entry name" value="COX15-CtaA"/>
    <property type="match status" value="1"/>
</dbReference>
<evidence type="ECO:0000256" key="12">
    <source>
        <dbReference type="SAM" id="Phobius"/>
    </source>
</evidence>
<evidence type="ECO:0000256" key="7">
    <source>
        <dbReference type="ARBA" id="ARBA00023004"/>
    </source>
</evidence>
<dbReference type="GO" id="GO:0006784">
    <property type="term" value="P:heme A biosynthetic process"/>
    <property type="evidence" value="ECO:0007669"/>
    <property type="project" value="InterPro"/>
</dbReference>
<dbReference type="EMBL" id="GL888344">
    <property type="protein sequence ID" value="EGI62395.1"/>
    <property type="molecule type" value="Genomic_DNA"/>
</dbReference>
<keyword evidence="14" id="KW-1185">Reference proteome</keyword>
<keyword evidence="6" id="KW-0560">Oxidoreductase</keyword>
<evidence type="ECO:0000313" key="14">
    <source>
        <dbReference type="Proteomes" id="UP000007755"/>
    </source>
</evidence>
<evidence type="ECO:0000256" key="3">
    <source>
        <dbReference type="ARBA" id="ARBA00022692"/>
    </source>
</evidence>
<dbReference type="HAMAP" id="MF_01665">
    <property type="entry name" value="HemeA_synth_type2"/>
    <property type="match status" value="1"/>
</dbReference>
<comment type="subcellular location">
    <subcellularLocation>
        <location evidence="2">Membrane</location>
        <topology evidence="2">Multi-pass membrane protein</topology>
    </subcellularLocation>
</comment>
<evidence type="ECO:0000256" key="9">
    <source>
        <dbReference type="ARBA" id="ARBA00023136"/>
    </source>
</evidence>
<keyword evidence="3 12" id="KW-0812">Transmembrane</keyword>
<keyword evidence="7" id="KW-0408">Iron</keyword>
<keyword evidence="5 12" id="KW-1133">Transmembrane helix</keyword>